<sequence>MINDVPDGTPLIGAELGLGARPPSPGLSDPLIAAAAERVEARVAALPLLKTGSPTGPGASPWPVLPAVSVLHPEAEPVLRHRAVTVVRCLQEVVRRYPSDTALQELLDVPPALRRWALRQPGPERLTVDMCRLDLLGDTLGTVGVLEFNASSPGSVLLGGLLNRFWRESRARDLLDAAGAAWSPVEDETWFASWLITHGERHGVPEEDSRRVGLFAAPWQSRSEFGLMEEQLTALGRESVVLEPGDVEHAAGLRLGYFKYVPRDLDEPARWNTFCSRIAEGDLVVPNVPAERWVAENKLCLAALSDPRFRRLFTADECAALDALVPFSRKLGDGITESEALAEQPDLVLKAPYSAWGKDVVIGAGTSQDAWRDAVRAPEHRGWLVQRRITTNGLPTGRGTYFRDLTVSVLDGQVVGYGGRMSTDPVVNVAREGATTTVLSPHDPRS</sequence>
<keyword evidence="2" id="KW-1185">Reference proteome</keyword>
<dbReference type="EMBL" id="JANCPR020000074">
    <property type="protein sequence ID" value="MDJ1138099.1"/>
    <property type="molecule type" value="Genomic_DNA"/>
</dbReference>
<evidence type="ECO:0008006" key="3">
    <source>
        <dbReference type="Google" id="ProtNLM"/>
    </source>
</evidence>
<organism evidence="1 2">
    <name type="scientific">Streptomyces iconiensis</name>
    <dbReference type="NCBI Taxonomy" id="1384038"/>
    <lineage>
        <taxon>Bacteria</taxon>
        <taxon>Bacillati</taxon>
        <taxon>Actinomycetota</taxon>
        <taxon>Actinomycetes</taxon>
        <taxon>Kitasatosporales</taxon>
        <taxon>Streptomycetaceae</taxon>
        <taxon>Streptomyces</taxon>
    </lineage>
</organism>
<dbReference type="Proteomes" id="UP001214441">
    <property type="component" value="Unassembled WGS sequence"/>
</dbReference>
<comment type="caution">
    <text evidence="1">The sequence shown here is derived from an EMBL/GenBank/DDBJ whole genome shotgun (WGS) entry which is preliminary data.</text>
</comment>
<proteinExistence type="predicted"/>
<protein>
    <recommendedName>
        <fullName evidence="3">Glutathionylspermidine synthase</fullName>
    </recommendedName>
</protein>
<dbReference type="RefSeq" id="WP_274040681.1">
    <property type="nucleotide sequence ID" value="NZ_JANCPR020000074.1"/>
</dbReference>
<accession>A0ABT7AAS9</accession>
<name>A0ABT7AAS9_9ACTN</name>
<dbReference type="SUPFAM" id="SSF56059">
    <property type="entry name" value="Glutathione synthetase ATP-binding domain-like"/>
    <property type="match status" value="1"/>
</dbReference>
<reference evidence="1 2" key="1">
    <citation type="submission" date="2023-05" db="EMBL/GenBank/DDBJ databases">
        <title>Streptantibioticus silvisoli sp. nov., acidotolerant actinomycetes 1 from pine litter.</title>
        <authorList>
            <person name="Swiecimska M."/>
            <person name="Golinska P."/>
            <person name="Sangal V."/>
            <person name="Wachnowicz B."/>
            <person name="Goodfellow M."/>
        </authorList>
    </citation>
    <scope>NUCLEOTIDE SEQUENCE [LARGE SCALE GENOMIC DNA]</scope>
    <source>
        <strain evidence="1 2">DSM 42109</strain>
    </source>
</reference>
<evidence type="ECO:0000313" key="1">
    <source>
        <dbReference type="EMBL" id="MDJ1138099.1"/>
    </source>
</evidence>
<evidence type="ECO:0000313" key="2">
    <source>
        <dbReference type="Proteomes" id="UP001214441"/>
    </source>
</evidence>
<gene>
    <name evidence="1" type="ORF">NMN56_040310</name>
</gene>